<gene>
    <name evidence="2" type="ORF">MVEN_00556100</name>
</gene>
<protein>
    <submittedName>
        <fullName evidence="2">Rho GTPase-activating protein 39</fullName>
    </submittedName>
</protein>
<feature type="region of interest" description="Disordered" evidence="1">
    <location>
        <begin position="1"/>
        <end position="61"/>
    </location>
</feature>
<evidence type="ECO:0000256" key="1">
    <source>
        <dbReference type="SAM" id="MobiDB-lite"/>
    </source>
</evidence>
<dbReference type="AlphaFoldDB" id="A0A8H6YPF6"/>
<evidence type="ECO:0000313" key="3">
    <source>
        <dbReference type="Proteomes" id="UP000620124"/>
    </source>
</evidence>
<accession>A0A8H6YPF6</accession>
<name>A0A8H6YPF6_9AGAR</name>
<comment type="caution">
    <text evidence="2">The sequence shown here is derived from an EMBL/GenBank/DDBJ whole genome shotgun (WGS) entry which is preliminary data.</text>
</comment>
<dbReference type="EMBL" id="JACAZI010000004">
    <property type="protein sequence ID" value="KAF7362104.1"/>
    <property type="molecule type" value="Genomic_DNA"/>
</dbReference>
<dbReference type="Proteomes" id="UP000620124">
    <property type="component" value="Unassembled WGS sequence"/>
</dbReference>
<keyword evidence="3" id="KW-1185">Reference proteome</keyword>
<reference evidence="2" key="1">
    <citation type="submission" date="2020-05" db="EMBL/GenBank/DDBJ databases">
        <title>Mycena genomes resolve the evolution of fungal bioluminescence.</title>
        <authorList>
            <person name="Tsai I.J."/>
        </authorList>
    </citation>
    <scope>NUCLEOTIDE SEQUENCE</scope>
    <source>
        <strain evidence="2">CCC161011</strain>
    </source>
</reference>
<feature type="region of interest" description="Disordered" evidence="1">
    <location>
        <begin position="146"/>
        <end position="234"/>
    </location>
</feature>
<feature type="compositionally biased region" description="Low complexity" evidence="1">
    <location>
        <begin position="31"/>
        <end position="45"/>
    </location>
</feature>
<organism evidence="2 3">
    <name type="scientific">Mycena venus</name>
    <dbReference type="NCBI Taxonomy" id="2733690"/>
    <lineage>
        <taxon>Eukaryota</taxon>
        <taxon>Fungi</taxon>
        <taxon>Dikarya</taxon>
        <taxon>Basidiomycota</taxon>
        <taxon>Agaricomycotina</taxon>
        <taxon>Agaricomycetes</taxon>
        <taxon>Agaricomycetidae</taxon>
        <taxon>Agaricales</taxon>
        <taxon>Marasmiineae</taxon>
        <taxon>Mycenaceae</taxon>
        <taxon>Mycena</taxon>
    </lineage>
</organism>
<feature type="compositionally biased region" description="Polar residues" evidence="1">
    <location>
        <begin position="170"/>
        <end position="180"/>
    </location>
</feature>
<feature type="compositionally biased region" description="Polar residues" evidence="1">
    <location>
        <begin position="201"/>
        <end position="234"/>
    </location>
</feature>
<proteinExistence type="predicted"/>
<evidence type="ECO:0000313" key="2">
    <source>
        <dbReference type="EMBL" id="KAF7362104.1"/>
    </source>
</evidence>
<dbReference type="OrthoDB" id="437889at2759"/>
<sequence length="234" mass="24924">MSLTETIPAPPSLPRSSATFSTGPSVERTPSKSNSSAAPSPVKSSLRNPRSQKSLSSISTKDTSDEAWGANFWVTIVDPQANSDVFLRMPCDGTGELGSSYRKLCPPPPAPMANGETVWERPSGFVIPLGIIQNTALGRRLSQVNRFSKGPDDLPGPSNAQAPTYRRSKSYTGPLQTLQDGSEGRRSSSTDHSYGIPRLQPLTSNLPTIPGSSPDVTDLASSPSSRKTFSLDSF</sequence>
<feature type="compositionally biased region" description="Polar residues" evidence="1">
    <location>
        <begin position="14"/>
        <end position="24"/>
    </location>
</feature>
<feature type="compositionally biased region" description="Polar residues" evidence="1">
    <location>
        <begin position="46"/>
        <end position="61"/>
    </location>
</feature>